<evidence type="ECO:0000256" key="1">
    <source>
        <dbReference type="ARBA" id="ARBA00023015"/>
    </source>
</evidence>
<evidence type="ECO:0000313" key="6">
    <source>
        <dbReference type="EMBL" id="MST32397.1"/>
    </source>
</evidence>
<keyword evidence="2 4" id="KW-0238">DNA-binding</keyword>
<feature type="DNA-binding region" description="H-T-H motif" evidence="4">
    <location>
        <begin position="53"/>
        <end position="72"/>
    </location>
</feature>
<keyword evidence="7" id="KW-1185">Reference proteome</keyword>
<dbReference type="InterPro" id="IPR050109">
    <property type="entry name" value="HTH-type_TetR-like_transc_reg"/>
</dbReference>
<dbReference type="PANTHER" id="PTHR30055:SF234">
    <property type="entry name" value="HTH-TYPE TRANSCRIPTIONAL REGULATOR BETI"/>
    <property type="match status" value="1"/>
</dbReference>
<dbReference type="PRINTS" id="PR00455">
    <property type="entry name" value="HTHTETR"/>
</dbReference>
<sequence>MLNMVAEQEVPNVAKPGVSSRLMTQGGRSVATRRALVDAAVETLKSEGFSGASARAIAGRAGCNQALVFYHFGSVVDLLLAALDEVSATRFERYRQVVADAVTPAELVGAAAAIFREDLDAGHVTVLAEMIAGASSTPGLAAALTERIAPWKAFAAEILSRVAGPALSAVVPADEAAHGVVALYLGLEMLAHLDGDRRTALALFERARGLSPLLSLAYARSASPPLGEEHT</sequence>
<reference evidence="6 7" key="1">
    <citation type="submission" date="2019-11" db="EMBL/GenBank/DDBJ databases">
        <title>Acidiferrimicrobium australis gen. nov., sp. nov., an acidophilic and obligately heterotrophic, member of the Actinobacteria that catalyses dissimilatory oxido- reduction of iron isolated from metal-rich acidic water in Chile.</title>
        <authorList>
            <person name="Gonzalez D."/>
            <person name="Huber K."/>
            <person name="Hedrich S."/>
            <person name="Rojas-Villalobos C."/>
            <person name="Quatrini R."/>
            <person name="Dinamarca M.A."/>
            <person name="Schwarz A."/>
            <person name="Canales C."/>
            <person name="Nancucheo I."/>
        </authorList>
    </citation>
    <scope>NUCLEOTIDE SEQUENCE [LARGE SCALE GENOMIC DNA]</scope>
    <source>
        <strain evidence="6 7">USS-CCA1</strain>
    </source>
</reference>
<dbReference type="Pfam" id="PF00440">
    <property type="entry name" value="TetR_N"/>
    <property type="match status" value="1"/>
</dbReference>
<dbReference type="SUPFAM" id="SSF46689">
    <property type="entry name" value="Homeodomain-like"/>
    <property type="match status" value="1"/>
</dbReference>
<comment type="caution">
    <text evidence="6">The sequence shown here is derived from an EMBL/GenBank/DDBJ whole genome shotgun (WGS) entry which is preliminary data.</text>
</comment>
<evidence type="ECO:0000259" key="5">
    <source>
        <dbReference type="PROSITE" id="PS50977"/>
    </source>
</evidence>
<dbReference type="PROSITE" id="PS50977">
    <property type="entry name" value="HTH_TETR_2"/>
    <property type="match status" value="1"/>
</dbReference>
<dbReference type="PANTHER" id="PTHR30055">
    <property type="entry name" value="HTH-TYPE TRANSCRIPTIONAL REGULATOR RUTR"/>
    <property type="match status" value="1"/>
</dbReference>
<evidence type="ECO:0000256" key="4">
    <source>
        <dbReference type="PROSITE-ProRule" id="PRU00335"/>
    </source>
</evidence>
<dbReference type="InterPro" id="IPR036271">
    <property type="entry name" value="Tet_transcr_reg_TetR-rel_C_sf"/>
</dbReference>
<dbReference type="Gene3D" id="1.10.357.10">
    <property type="entry name" value="Tetracycline Repressor, domain 2"/>
    <property type="match status" value="1"/>
</dbReference>
<name>A0ABW9QSW7_9ACTN</name>
<organism evidence="6 7">
    <name type="scientific">Acidiferrimicrobium australe</name>
    <dbReference type="NCBI Taxonomy" id="2664430"/>
    <lineage>
        <taxon>Bacteria</taxon>
        <taxon>Bacillati</taxon>
        <taxon>Actinomycetota</taxon>
        <taxon>Acidimicrobiia</taxon>
        <taxon>Acidimicrobiales</taxon>
        <taxon>Acidimicrobiaceae</taxon>
        <taxon>Acidiferrimicrobium</taxon>
    </lineage>
</organism>
<keyword evidence="3" id="KW-0804">Transcription</keyword>
<feature type="domain" description="HTH tetR-type" evidence="5">
    <location>
        <begin position="30"/>
        <end position="90"/>
    </location>
</feature>
<evidence type="ECO:0000313" key="7">
    <source>
        <dbReference type="Proteomes" id="UP000437736"/>
    </source>
</evidence>
<proteinExistence type="predicted"/>
<keyword evidence="1" id="KW-0805">Transcription regulation</keyword>
<protein>
    <submittedName>
        <fullName evidence="6">TetR family transcriptional regulator</fullName>
    </submittedName>
</protein>
<dbReference type="EMBL" id="WJHE01000285">
    <property type="protein sequence ID" value="MST32397.1"/>
    <property type="molecule type" value="Genomic_DNA"/>
</dbReference>
<evidence type="ECO:0000256" key="2">
    <source>
        <dbReference type="ARBA" id="ARBA00023125"/>
    </source>
</evidence>
<gene>
    <name evidence="6" type="ORF">GHK86_06645</name>
</gene>
<dbReference type="Proteomes" id="UP000437736">
    <property type="component" value="Unassembled WGS sequence"/>
</dbReference>
<accession>A0ABW9QSW7</accession>
<dbReference type="InterPro" id="IPR009057">
    <property type="entry name" value="Homeodomain-like_sf"/>
</dbReference>
<dbReference type="SUPFAM" id="SSF48498">
    <property type="entry name" value="Tetracyclin repressor-like, C-terminal domain"/>
    <property type="match status" value="1"/>
</dbReference>
<evidence type="ECO:0000256" key="3">
    <source>
        <dbReference type="ARBA" id="ARBA00023163"/>
    </source>
</evidence>
<dbReference type="InterPro" id="IPR001647">
    <property type="entry name" value="HTH_TetR"/>
</dbReference>